<keyword evidence="4" id="KW-0963">Cytoplasm</keyword>
<dbReference type="PROSITE" id="PS50293">
    <property type="entry name" value="TPR_REGION"/>
    <property type="match status" value="1"/>
</dbReference>
<comment type="caution">
    <text evidence="5">The sequence shown here is derived from an EMBL/GenBank/DDBJ whole genome shotgun (WGS) entry which is preliminary data.</text>
</comment>
<keyword evidence="4" id="KW-0493">Microtubule</keyword>
<organism evidence="5 7">
    <name type="scientific">Didymodactylos carnosus</name>
    <dbReference type="NCBI Taxonomy" id="1234261"/>
    <lineage>
        <taxon>Eukaryota</taxon>
        <taxon>Metazoa</taxon>
        <taxon>Spiralia</taxon>
        <taxon>Gnathifera</taxon>
        <taxon>Rotifera</taxon>
        <taxon>Eurotatoria</taxon>
        <taxon>Bdelloidea</taxon>
        <taxon>Philodinida</taxon>
        <taxon>Philodinidae</taxon>
        <taxon>Didymodactylos</taxon>
    </lineage>
</organism>
<evidence type="ECO:0000256" key="3">
    <source>
        <dbReference type="PROSITE-ProRule" id="PRU00339"/>
    </source>
</evidence>
<dbReference type="PRINTS" id="PR00381">
    <property type="entry name" value="KINESINLIGHT"/>
</dbReference>
<keyword evidence="4" id="KW-0206">Cytoskeleton</keyword>
<comment type="similarity">
    <text evidence="4">Belongs to the kinesin light chain family.</text>
</comment>
<dbReference type="InterPro" id="IPR019734">
    <property type="entry name" value="TPR_rpt"/>
</dbReference>
<sequence length="264" mass="30371">MGNSTRAEQFYRLTLEDPKVAEDLIYRSVVYNQLGVVNKKLGQRDRAVDYYEKSLEMKLQYHPEKSMSIATAHSNLGELYREKGDYQKAAFYYEKVLEVEEENNFINAPFREHIATTFNNIGALYHAQQLYSDALKMYGISLRLRLTAEIPSNHPSLVRTYNNIAQTYQAQGDPAQALEYLEKTLEIKVNSLPPKHGDFAITYNNLALALNDQGRYEEALKYMKMAYEIDILNLSADDPDVIEDLKFIADLEKQIAETTVKTDE</sequence>
<dbReference type="PROSITE" id="PS50005">
    <property type="entry name" value="TPR"/>
    <property type="match status" value="4"/>
</dbReference>
<reference evidence="5" key="1">
    <citation type="submission" date="2021-02" db="EMBL/GenBank/DDBJ databases">
        <authorList>
            <person name="Nowell W R."/>
        </authorList>
    </citation>
    <scope>NUCLEOTIDE SEQUENCE</scope>
</reference>
<dbReference type="Gene3D" id="1.25.40.10">
    <property type="entry name" value="Tetratricopeptide repeat domain"/>
    <property type="match status" value="2"/>
</dbReference>
<dbReference type="EMBL" id="CAJOBA010084601">
    <property type="protein sequence ID" value="CAF4457556.1"/>
    <property type="molecule type" value="Genomic_DNA"/>
</dbReference>
<dbReference type="GO" id="GO:0005871">
    <property type="term" value="C:kinesin complex"/>
    <property type="evidence" value="ECO:0007669"/>
    <property type="project" value="UniProtKB-UniRule"/>
</dbReference>
<feature type="repeat" description="TPR" evidence="3">
    <location>
        <begin position="158"/>
        <end position="191"/>
    </location>
</feature>
<proteinExistence type="inferred from homology"/>
<dbReference type="SUPFAM" id="SSF48452">
    <property type="entry name" value="TPR-like"/>
    <property type="match status" value="2"/>
</dbReference>
<dbReference type="Proteomes" id="UP000677228">
    <property type="component" value="Unassembled WGS sequence"/>
</dbReference>
<dbReference type="SMART" id="SM00028">
    <property type="entry name" value="TPR"/>
    <property type="match status" value="5"/>
</dbReference>
<evidence type="ECO:0000256" key="2">
    <source>
        <dbReference type="ARBA" id="ARBA00022803"/>
    </source>
</evidence>
<keyword evidence="1" id="KW-0677">Repeat</keyword>
<feature type="repeat" description="TPR" evidence="3">
    <location>
        <begin position="70"/>
        <end position="103"/>
    </location>
</feature>
<evidence type="ECO:0000256" key="4">
    <source>
        <dbReference type="RuleBase" id="RU367020"/>
    </source>
</evidence>
<comment type="subunit">
    <text evidence="4">Oligomeric complex composed of two heavy chains and two light chains.</text>
</comment>
<feature type="repeat" description="TPR" evidence="3">
    <location>
        <begin position="200"/>
        <end position="233"/>
    </location>
</feature>
<dbReference type="PANTHER" id="PTHR45641">
    <property type="entry name" value="TETRATRICOPEPTIDE REPEAT PROTEIN (AFU_ORTHOLOGUE AFUA_6G03870)"/>
    <property type="match status" value="1"/>
</dbReference>
<evidence type="ECO:0000313" key="6">
    <source>
        <dbReference type="EMBL" id="CAF4457556.1"/>
    </source>
</evidence>
<evidence type="ECO:0000313" key="7">
    <source>
        <dbReference type="Proteomes" id="UP000677228"/>
    </source>
</evidence>
<gene>
    <name evidence="5" type="ORF">OVA965_LOCUS43726</name>
    <name evidence="6" type="ORF">TMI583_LOCUS46108</name>
</gene>
<dbReference type="Pfam" id="PF13424">
    <property type="entry name" value="TPR_12"/>
    <property type="match status" value="3"/>
</dbReference>
<dbReference type="Proteomes" id="UP000682733">
    <property type="component" value="Unassembled WGS sequence"/>
</dbReference>
<dbReference type="EMBL" id="CAJNOK010058933">
    <property type="protein sequence ID" value="CAF1631081.1"/>
    <property type="molecule type" value="Genomic_DNA"/>
</dbReference>
<keyword evidence="4" id="KW-0505">Motor protein</keyword>
<comment type="subcellular location">
    <subcellularLocation>
        <location evidence="4">Cytoplasm</location>
        <location evidence="4">Cytoskeleton</location>
    </subcellularLocation>
</comment>
<keyword evidence="2 3" id="KW-0802">TPR repeat</keyword>
<accession>A0A8S2G5U7</accession>
<dbReference type="PANTHER" id="PTHR45641:SF1">
    <property type="entry name" value="AAA+ ATPASE DOMAIN-CONTAINING PROTEIN"/>
    <property type="match status" value="1"/>
</dbReference>
<comment type="function">
    <text evidence="4">Kinesin is a microtubule-associated force-producing protein that play a role in organelle transport.</text>
</comment>
<protein>
    <recommendedName>
        <fullName evidence="4">Kinesin light chain</fullName>
    </recommendedName>
</protein>
<name>A0A8S2G5U7_9BILA</name>
<dbReference type="AlphaFoldDB" id="A0A8S2G5U7"/>
<dbReference type="GO" id="GO:0005874">
    <property type="term" value="C:microtubule"/>
    <property type="evidence" value="ECO:0007669"/>
    <property type="project" value="UniProtKB-UniRule"/>
</dbReference>
<evidence type="ECO:0000313" key="5">
    <source>
        <dbReference type="EMBL" id="CAF1631081.1"/>
    </source>
</evidence>
<feature type="repeat" description="TPR" evidence="3">
    <location>
        <begin position="28"/>
        <end position="61"/>
    </location>
</feature>
<dbReference type="InterPro" id="IPR011990">
    <property type="entry name" value="TPR-like_helical_dom_sf"/>
</dbReference>
<evidence type="ECO:0000256" key="1">
    <source>
        <dbReference type="ARBA" id="ARBA00022737"/>
    </source>
</evidence>